<reference evidence="1 3" key="1">
    <citation type="journal article" date="2014" name="BMC Genomics">
        <title>The genome of the intracellular bacterium of the coastal bivalve, Solemya velum: a blueprint for thriving in and out of symbiosis.</title>
        <authorList>
            <person name="Dmytrenko O."/>
            <person name="Russell S.L."/>
            <person name="Loo W.T."/>
            <person name="Fontanez K.M."/>
            <person name="Liao L."/>
            <person name="Roeselers G."/>
            <person name="Sharma R."/>
            <person name="Stewart F.J."/>
            <person name="Newton I.L."/>
            <person name="Woyke T."/>
            <person name="Wu D."/>
            <person name="Lang J.M."/>
            <person name="Eisen J.A."/>
            <person name="Cavanaugh C.M."/>
        </authorList>
    </citation>
    <scope>NUCLEOTIDE SEQUENCE [LARGE SCALE GENOMIC DNA]</scope>
    <source>
        <strain evidence="1 3">WH</strain>
    </source>
</reference>
<dbReference type="STRING" id="2340.JV46_20900"/>
<evidence type="ECO:0000313" key="2">
    <source>
        <dbReference type="EMBL" id="OOY34006.1"/>
    </source>
</evidence>
<dbReference type="Gene3D" id="3.40.30.10">
    <property type="entry name" value="Glutaredoxin"/>
    <property type="match status" value="1"/>
</dbReference>
<dbReference type="PANTHER" id="PTHR13887:SF54">
    <property type="entry name" value="DSBA FAMILY PROTEIN"/>
    <property type="match status" value="1"/>
</dbReference>
<dbReference type="PANTHER" id="PTHR13887">
    <property type="entry name" value="GLUTATHIONE S-TRANSFERASE KAPPA"/>
    <property type="match status" value="1"/>
</dbReference>
<dbReference type="PATRIC" id="fig|2340.3.peg.515"/>
<dbReference type="AlphaFoldDB" id="A0A0B0HBG3"/>
<organism evidence="1 3">
    <name type="scientific">Solemya velum gill symbiont</name>
    <dbReference type="NCBI Taxonomy" id="2340"/>
    <lineage>
        <taxon>Bacteria</taxon>
        <taxon>Pseudomonadati</taxon>
        <taxon>Pseudomonadota</taxon>
        <taxon>Gammaproteobacteria</taxon>
        <taxon>sulfur-oxidizing symbionts</taxon>
    </lineage>
</organism>
<gene>
    <name evidence="2" type="ORF">BOV88_12250</name>
    <name evidence="1" type="ORF">JV46_20900</name>
</gene>
<proteinExistence type="predicted"/>
<dbReference type="InterPro" id="IPR036249">
    <property type="entry name" value="Thioredoxin-like_sf"/>
</dbReference>
<dbReference type="CDD" id="cd03025">
    <property type="entry name" value="DsbA_FrnE_like"/>
    <property type="match status" value="1"/>
</dbReference>
<dbReference type="eggNOG" id="COG3531">
    <property type="taxonomic scope" value="Bacteria"/>
</dbReference>
<evidence type="ECO:0000313" key="4">
    <source>
        <dbReference type="Proteomes" id="UP000190962"/>
    </source>
</evidence>
<dbReference type="GO" id="GO:0016853">
    <property type="term" value="F:isomerase activity"/>
    <property type="evidence" value="ECO:0007669"/>
    <property type="project" value="UniProtKB-KW"/>
</dbReference>
<evidence type="ECO:0000313" key="1">
    <source>
        <dbReference type="EMBL" id="KHF26002.1"/>
    </source>
</evidence>
<dbReference type="Proteomes" id="UP000030856">
    <property type="component" value="Unassembled WGS sequence"/>
</dbReference>
<dbReference type="EMBL" id="MPNX01000025">
    <property type="protein sequence ID" value="OOY34006.1"/>
    <property type="molecule type" value="Genomic_DNA"/>
</dbReference>
<dbReference type="EMBL" id="JRAA01000001">
    <property type="protein sequence ID" value="KHF26002.1"/>
    <property type="molecule type" value="Genomic_DNA"/>
</dbReference>
<dbReference type="Proteomes" id="UP000190962">
    <property type="component" value="Unassembled WGS sequence"/>
</dbReference>
<dbReference type="Gene3D" id="1.10.472.60">
    <property type="entry name" value="putative protein disulfide isomerase domain"/>
    <property type="match status" value="1"/>
</dbReference>
<reference evidence="2 4" key="2">
    <citation type="submission" date="2016-11" db="EMBL/GenBank/DDBJ databases">
        <title>Mixed transmission modes and dynamic genome evolution in an obligate animal-bacterial symbiosis.</title>
        <authorList>
            <person name="Russell S.L."/>
            <person name="Corbett-Detig R.B."/>
            <person name="Cavanaugh C.M."/>
        </authorList>
    </citation>
    <scope>NUCLEOTIDE SEQUENCE [LARGE SCALE GENOMIC DNA]</scope>
    <source>
        <strain evidence="2">MA-KB16</strain>
    </source>
</reference>
<evidence type="ECO:0000313" key="3">
    <source>
        <dbReference type="Proteomes" id="UP000030856"/>
    </source>
</evidence>
<keyword evidence="1" id="KW-0413">Isomerase</keyword>
<sequence>MKQKPILYYTYDPMCSWTYGFEATRRELFEKLGDSVEIEFLVGGLAPDSDDPMPEETRSFLQQTWHKIEQRVPGVHFNFDFWEKAKPRRSTYPACRAVIAARHFGPEYEGLMTAAIQRAYYQEARNPSDDSTLIELAAEIGLNADEFAGVLSDPATQQKLLEEIGKCRAMKQDSYPSLLLEVSETSRWQIAIDYNNEETMREMIVSVLRNEG</sequence>
<dbReference type="OrthoDB" id="9813770at2"/>
<protein>
    <submittedName>
        <fullName evidence="1">Protein-disulfide isomerase</fullName>
    </submittedName>
</protein>
<dbReference type="Pfam" id="PF13743">
    <property type="entry name" value="Thioredoxin_5"/>
    <property type="match status" value="1"/>
</dbReference>
<dbReference type="RefSeq" id="WP_043115715.1">
    <property type="nucleotide sequence ID" value="NZ_JRAA01000001.1"/>
</dbReference>
<name>A0A0B0HBG3_SOVGS</name>
<accession>A0A0B0HBG3</accession>
<keyword evidence="3" id="KW-1185">Reference proteome</keyword>
<dbReference type="SUPFAM" id="SSF52833">
    <property type="entry name" value="Thioredoxin-like"/>
    <property type="match status" value="1"/>
</dbReference>
<comment type="caution">
    <text evidence="1">The sequence shown here is derived from an EMBL/GenBank/DDBJ whole genome shotgun (WGS) entry which is preliminary data.</text>
</comment>